<evidence type="ECO:0000313" key="4">
    <source>
        <dbReference type="EMBL" id="SHJ41141.1"/>
    </source>
</evidence>
<evidence type="ECO:0000256" key="2">
    <source>
        <dbReference type="SAM" id="Phobius"/>
    </source>
</evidence>
<feature type="transmembrane region" description="Helical" evidence="2">
    <location>
        <begin position="53"/>
        <end position="73"/>
    </location>
</feature>
<organism evidence="4 5">
    <name type="scientific">Tessaracoccus bendigoensis DSM 12906</name>
    <dbReference type="NCBI Taxonomy" id="1123357"/>
    <lineage>
        <taxon>Bacteria</taxon>
        <taxon>Bacillati</taxon>
        <taxon>Actinomycetota</taxon>
        <taxon>Actinomycetes</taxon>
        <taxon>Propionibacteriales</taxon>
        <taxon>Propionibacteriaceae</taxon>
        <taxon>Tessaracoccus</taxon>
    </lineage>
</organism>
<feature type="transmembrane region" description="Helical" evidence="2">
    <location>
        <begin position="169"/>
        <end position="186"/>
    </location>
</feature>
<dbReference type="Pfam" id="PF01841">
    <property type="entry name" value="Transglut_core"/>
    <property type="match status" value="1"/>
</dbReference>
<keyword evidence="5" id="KW-1185">Reference proteome</keyword>
<name>A0A1M6J3L3_9ACTN</name>
<keyword evidence="2" id="KW-0812">Transmembrane</keyword>
<feature type="transmembrane region" description="Helical" evidence="2">
    <location>
        <begin position="192"/>
        <end position="209"/>
    </location>
</feature>
<feature type="domain" description="Transglutaminase-like" evidence="3">
    <location>
        <begin position="495"/>
        <end position="560"/>
    </location>
</feature>
<evidence type="ECO:0000313" key="5">
    <source>
        <dbReference type="Proteomes" id="UP000184512"/>
    </source>
</evidence>
<dbReference type="PANTHER" id="PTHR42736:SF1">
    <property type="entry name" value="PROTEIN-GLUTAMINE GAMMA-GLUTAMYLTRANSFERASE"/>
    <property type="match status" value="1"/>
</dbReference>
<feature type="compositionally biased region" description="Pro residues" evidence="1">
    <location>
        <begin position="582"/>
        <end position="594"/>
    </location>
</feature>
<dbReference type="Pfam" id="PF11992">
    <property type="entry name" value="TgpA_N"/>
    <property type="match status" value="1"/>
</dbReference>
<sequence>MRTARRATGVVDSGTFATAPLRGKLRWLAIDASALLLLLLLVAFSFYPVFGTGWLFVTALGFGAVGMGIGVLSTLRGLNVLATSGAAVLAWFVFGGFFTMPSSTIGGLVPTGRTLFGLLTGPVTAWRDMLTLTPPIGETFNLLTVPGLVALVSGLAGVLVALRSRAPMLAWVPPAFGYLIGVLVGSQTVFRPVLVGGIFFLVVLLWTTYRRGVARGALAGGTGRIRPLRVLLGVATVAVAGLLTVVLAPLIAGGADRVNVRAEIQPPIDMSQFASPLQGYRANIAERKDVTVLRVTGALEGEIVRVATLDKYDGLSYSVSSLDDSAVEATTFTRVGQWIADEGEGTPRSLTVQLDEYDSVWTPTMGRTTGVSFEGERRIPLTESFYYNRSSGTGLVTAGLKSGDSYTLQARVPGRPDDSRIAAAAAGEYPLPDSENVPEIVLSRARTIVGEGVTAGAAALELEAALREGYFSHGQSDEAESLPGHSERRLITLFESPNMVGDHEQYATAMALMARELGIPARVIYGYRAGNTATVNGSQVGAWPELYLRDLGWVTFDPTPPEDRKLPEEPPHKPPEQQPFVENPPPPPLRPEVPQPDDQVPIDPGKSPEDENRIDWARVGAVALLTGIPLLTVVAPVVLVLGLKLRRRARRRGDAVIANRVAGAWSELVDRARDVGRSPSVSATRTEQAEAFKEDFPDLREHSDPVGLAKEADWLVFAPGEPSEERASEYWSSTSVVRRGMRRSVGGVRWLLSHLSVKSFRRIR</sequence>
<dbReference type="OrthoDB" id="3651060at2"/>
<dbReference type="Proteomes" id="UP000184512">
    <property type="component" value="Unassembled WGS sequence"/>
</dbReference>
<gene>
    <name evidence="4" type="ORF">SAMN02745244_02448</name>
</gene>
<feature type="transmembrane region" description="Helical" evidence="2">
    <location>
        <begin position="27"/>
        <end position="47"/>
    </location>
</feature>
<feature type="transmembrane region" description="Helical" evidence="2">
    <location>
        <begin position="140"/>
        <end position="162"/>
    </location>
</feature>
<dbReference type="RefSeq" id="WP_073188683.1">
    <property type="nucleotide sequence ID" value="NZ_FQZG01000046.1"/>
</dbReference>
<proteinExistence type="predicted"/>
<feature type="transmembrane region" description="Helical" evidence="2">
    <location>
        <begin position="230"/>
        <end position="252"/>
    </location>
</feature>
<dbReference type="InterPro" id="IPR021878">
    <property type="entry name" value="TgpA_N"/>
</dbReference>
<dbReference type="Gene3D" id="3.10.620.30">
    <property type="match status" value="1"/>
</dbReference>
<evidence type="ECO:0000256" key="1">
    <source>
        <dbReference type="SAM" id="MobiDB-lite"/>
    </source>
</evidence>
<keyword evidence="2" id="KW-1133">Transmembrane helix</keyword>
<evidence type="ECO:0000259" key="3">
    <source>
        <dbReference type="SMART" id="SM00460"/>
    </source>
</evidence>
<feature type="compositionally biased region" description="Basic and acidic residues" evidence="1">
    <location>
        <begin position="561"/>
        <end position="575"/>
    </location>
</feature>
<keyword evidence="2" id="KW-0472">Membrane</keyword>
<dbReference type="SMART" id="SM00460">
    <property type="entry name" value="TGc"/>
    <property type="match status" value="1"/>
</dbReference>
<feature type="transmembrane region" description="Helical" evidence="2">
    <location>
        <begin position="80"/>
        <end position="100"/>
    </location>
</feature>
<dbReference type="SUPFAM" id="SSF54001">
    <property type="entry name" value="Cysteine proteinases"/>
    <property type="match status" value="1"/>
</dbReference>
<dbReference type="InterPro" id="IPR052901">
    <property type="entry name" value="Bact_TGase-like"/>
</dbReference>
<feature type="region of interest" description="Disordered" evidence="1">
    <location>
        <begin position="558"/>
        <end position="612"/>
    </location>
</feature>
<accession>A0A1M6J3L3</accession>
<dbReference type="EMBL" id="FQZG01000046">
    <property type="protein sequence ID" value="SHJ41141.1"/>
    <property type="molecule type" value="Genomic_DNA"/>
</dbReference>
<dbReference type="STRING" id="1123357.SAMN02745244_02448"/>
<dbReference type="InterPro" id="IPR002931">
    <property type="entry name" value="Transglutaminase-like"/>
</dbReference>
<feature type="transmembrane region" description="Helical" evidence="2">
    <location>
        <begin position="616"/>
        <end position="643"/>
    </location>
</feature>
<dbReference type="AlphaFoldDB" id="A0A1M6J3L3"/>
<protein>
    <submittedName>
        <fullName evidence="4">Transglutaminase-like superfamily protein</fullName>
    </submittedName>
</protein>
<reference evidence="4 5" key="1">
    <citation type="submission" date="2016-11" db="EMBL/GenBank/DDBJ databases">
        <authorList>
            <person name="Jaros S."/>
            <person name="Januszkiewicz K."/>
            <person name="Wedrychowicz H."/>
        </authorList>
    </citation>
    <scope>NUCLEOTIDE SEQUENCE [LARGE SCALE GENOMIC DNA]</scope>
    <source>
        <strain evidence="4 5">DSM 12906</strain>
    </source>
</reference>
<dbReference type="InterPro" id="IPR038765">
    <property type="entry name" value="Papain-like_cys_pep_sf"/>
</dbReference>
<dbReference type="PANTHER" id="PTHR42736">
    <property type="entry name" value="PROTEIN-GLUTAMINE GAMMA-GLUTAMYLTRANSFERASE"/>
    <property type="match status" value="1"/>
</dbReference>